<feature type="transmembrane region" description="Helical" evidence="1">
    <location>
        <begin position="244"/>
        <end position="264"/>
    </location>
</feature>
<dbReference type="AlphaFoldDB" id="A0AA38RUD8"/>
<keyword evidence="1" id="KW-1133">Transmembrane helix</keyword>
<feature type="transmembrane region" description="Helical" evidence="1">
    <location>
        <begin position="206"/>
        <end position="232"/>
    </location>
</feature>
<keyword evidence="4" id="KW-1185">Reference proteome</keyword>
<feature type="domain" description="DUF6594" evidence="2">
    <location>
        <begin position="25"/>
        <end position="260"/>
    </location>
</feature>
<evidence type="ECO:0000259" key="2">
    <source>
        <dbReference type="Pfam" id="PF20237"/>
    </source>
</evidence>
<gene>
    <name evidence="3" type="ORF">NKR23_g4975</name>
</gene>
<dbReference type="Pfam" id="PF20237">
    <property type="entry name" value="DUF6594"/>
    <property type="match status" value="1"/>
</dbReference>
<evidence type="ECO:0000313" key="3">
    <source>
        <dbReference type="EMBL" id="KAJ9148673.1"/>
    </source>
</evidence>
<name>A0AA38RUD8_9PEZI</name>
<evidence type="ECO:0000256" key="1">
    <source>
        <dbReference type="SAM" id="Phobius"/>
    </source>
</evidence>
<organism evidence="3 4">
    <name type="scientific">Pleurostoma richardsiae</name>
    <dbReference type="NCBI Taxonomy" id="41990"/>
    <lineage>
        <taxon>Eukaryota</taxon>
        <taxon>Fungi</taxon>
        <taxon>Dikarya</taxon>
        <taxon>Ascomycota</taxon>
        <taxon>Pezizomycotina</taxon>
        <taxon>Sordariomycetes</taxon>
        <taxon>Sordariomycetidae</taxon>
        <taxon>Calosphaeriales</taxon>
        <taxon>Pleurostomataceae</taxon>
        <taxon>Pleurostoma</taxon>
    </lineage>
</organism>
<dbReference type="InterPro" id="IPR046529">
    <property type="entry name" value="DUF6594"/>
</dbReference>
<protein>
    <recommendedName>
        <fullName evidence="2">DUF6594 domain-containing protein</fullName>
    </recommendedName>
</protein>
<keyword evidence="1" id="KW-0812">Transmembrane</keyword>
<proteinExistence type="predicted"/>
<reference evidence="3" key="1">
    <citation type="submission" date="2022-07" db="EMBL/GenBank/DDBJ databases">
        <title>Fungi with potential for degradation of polypropylene.</title>
        <authorList>
            <person name="Gostincar C."/>
        </authorList>
    </citation>
    <scope>NUCLEOTIDE SEQUENCE</scope>
    <source>
        <strain evidence="3">EXF-13308</strain>
    </source>
</reference>
<keyword evidence="1" id="KW-0472">Membrane</keyword>
<evidence type="ECO:0000313" key="4">
    <source>
        <dbReference type="Proteomes" id="UP001174694"/>
    </source>
</evidence>
<accession>A0AA38RUD8</accession>
<sequence length="270" mass="31150">MPDPVCHPTMMTDKFRKHWQIATDDNNLTLHGFRRFKTTHLLNLRFMEEEIAKLDHVVYQAGLSLGIEESHGDRLGLKYSRRDVDVPKIEETITEELLLKLRALLQQYETDEALTAFNNVMAMETFSLLDDEKQSTLRTDLTLPEIYKTRLIRVDLGARRRTDPFQRWIHRQLRAFRYWKISRSRRNRQGLRWVGRDSHWSYQNTILIATVLGRAISATAIAAFLVVPLIILSDGVPRTAMLRVSNFEMMAVSAAYAAVLSVFVSNGSAT</sequence>
<dbReference type="Proteomes" id="UP001174694">
    <property type="component" value="Unassembled WGS sequence"/>
</dbReference>
<comment type="caution">
    <text evidence="3">The sequence shown here is derived from an EMBL/GenBank/DDBJ whole genome shotgun (WGS) entry which is preliminary data.</text>
</comment>
<dbReference type="EMBL" id="JANBVO010000012">
    <property type="protein sequence ID" value="KAJ9148673.1"/>
    <property type="molecule type" value="Genomic_DNA"/>
</dbReference>